<protein>
    <submittedName>
        <fullName evidence="1">RCG64281</fullName>
    </submittedName>
</protein>
<evidence type="ECO:0000313" key="2">
    <source>
        <dbReference type="Proteomes" id="UP000234681"/>
    </source>
</evidence>
<evidence type="ECO:0000313" key="1">
    <source>
        <dbReference type="EMBL" id="EDL94951.1"/>
    </source>
</evidence>
<gene>
    <name evidence="1" type="ORF">rCG_64281</name>
</gene>
<organism evidence="1 2">
    <name type="scientific">Rattus norvegicus</name>
    <name type="common">Rat</name>
    <dbReference type="NCBI Taxonomy" id="10116"/>
    <lineage>
        <taxon>Eukaryota</taxon>
        <taxon>Metazoa</taxon>
        <taxon>Chordata</taxon>
        <taxon>Craniata</taxon>
        <taxon>Vertebrata</taxon>
        <taxon>Euteleostomi</taxon>
        <taxon>Mammalia</taxon>
        <taxon>Eutheria</taxon>
        <taxon>Euarchontoglires</taxon>
        <taxon>Glires</taxon>
        <taxon>Rodentia</taxon>
        <taxon>Myomorpha</taxon>
        <taxon>Muroidea</taxon>
        <taxon>Muridae</taxon>
        <taxon>Murinae</taxon>
        <taxon>Rattus</taxon>
    </lineage>
</organism>
<sequence length="44" mass="4566">MLSTTAQKTSRPTCSTTFPLGACTSSSWERVPAAAVQPVSLAKP</sequence>
<dbReference type="EMBL" id="CH473985">
    <property type="protein sequence ID" value="EDL94951.1"/>
    <property type="molecule type" value="Genomic_DNA"/>
</dbReference>
<proteinExistence type="predicted"/>
<dbReference type="Proteomes" id="UP000234681">
    <property type="component" value="Chromosome 13"/>
</dbReference>
<dbReference type="AlphaFoldDB" id="A6JGU5"/>
<reference evidence="2" key="1">
    <citation type="submission" date="2005-09" db="EMBL/GenBank/DDBJ databases">
        <authorList>
            <person name="Mural R.J."/>
            <person name="Li P.W."/>
            <person name="Adams M.D."/>
            <person name="Amanatides P.G."/>
            <person name="Baden-Tillson H."/>
            <person name="Barnstead M."/>
            <person name="Chin S.H."/>
            <person name="Dew I."/>
            <person name="Evans C.A."/>
            <person name="Ferriera S."/>
            <person name="Flanigan M."/>
            <person name="Fosler C."/>
            <person name="Glodek A."/>
            <person name="Gu Z."/>
            <person name="Holt R.A."/>
            <person name="Jennings D."/>
            <person name="Kraft C.L."/>
            <person name="Lu F."/>
            <person name="Nguyen T."/>
            <person name="Nusskern D.R."/>
            <person name="Pfannkoch C.M."/>
            <person name="Sitter C."/>
            <person name="Sutton G.G."/>
            <person name="Venter J.C."/>
            <person name="Wang Z."/>
            <person name="Woodage T."/>
            <person name="Zheng X.H."/>
            <person name="Zhong F."/>
        </authorList>
    </citation>
    <scope>NUCLEOTIDE SEQUENCE [LARGE SCALE GENOMIC DNA]</scope>
    <source>
        <strain>BN</strain>
        <strain evidence="2">Sprague-Dawley</strain>
    </source>
</reference>
<name>A6JGU5_RAT</name>
<accession>A6JGU5</accession>